<protein>
    <recommendedName>
        <fullName evidence="3">DUF2313 domain-containing protein</fullName>
    </recommendedName>
</protein>
<reference evidence="1 2" key="1">
    <citation type="journal article" date="2015" name="Genome Announc.">
        <title>Expanding the biotechnology potential of lactobacilli through comparative genomics of 213 strains and associated genera.</title>
        <authorList>
            <person name="Sun Z."/>
            <person name="Harris H.M."/>
            <person name="McCann A."/>
            <person name="Guo C."/>
            <person name="Argimon S."/>
            <person name="Zhang W."/>
            <person name="Yang X."/>
            <person name="Jeffery I.B."/>
            <person name="Cooney J.C."/>
            <person name="Kagawa T.F."/>
            <person name="Liu W."/>
            <person name="Song Y."/>
            <person name="Salvetti E."/>
            <person name="Wrobel A."/>
            <person name="Rasinkangas P."/>
            <person name="Parkhill J."/>
            <person name="Rea M.C."/>
            <person name="O'Sullivan O."/>
            <person name="Ritari J."/>
            <person name="Douillard F.P."/>
            <person name="Paul Ross R."/>
            <person name="Yang R."/>
            <person name="Briner A.E."/>
            <person name="Felis G.E."/>
            <person name="de Vos W.M."/>
            <person name="Barrangou R."/>
            <person name="Klaenhammer T.R."/>
            <person name="Caufield P.W."/>
            <person name="Cui Y."/>
            <person name="Zhang H."/>
            <person name="O'Toole P.W."/>
        </authorList>
    </citation>
    <scope>NUCLEOTIDE SEQUENCE [LARGE SCALE GENOMIC DNA]</scope>
    <source>
        <strain evidence="1 2">DSM 24716</strain>
    </source>
</reference>
<organism evidence="1 2">
    <name type="scientific">Companilactobacillus kimchiensis</name>
    <dbReference type="NCBI Taxonomy" id="993692"/>
    <lineage>
        <taxon>Bacteria</taxon>
        <taxon>Bacillati</taxon>
        <taxon>Bacillota</taxon>
        <taxon>Bacilli</taxon>
        <taxon>Lactobacillales</taxon>
        <taxon>Lactobacillaceae</taxon>
        <taxon>Companilactobacillus</taxon>
    </lineage>
</organism>
<sequence length="242" mass="27751">MVKLQDYLPEYYDDIYEMQKLVAAEQVDFSDFDDLILRTLLNQFVIQTDIDGISIFEDQLGIGPNPNDSLQTRQYNVLMHSLPPNPITLRYFRELLHTLNVPASINVEYAIRNVIAKAKRSEISKDQIKRLRYLLNVYLPANLTFDIITTSDTDAVLKYYLGVVYNTETRVISNPRLITYAASKAKLYQGSISSQTLVKARSRALITKKTEITNSSVIFTSKPMISIEIKTYPKEKELNIIV</sequence>
<dbReference type="PATRIC" id="fig|993692.3.peg.207"/>
<dbReference type="Proteomes" id="UP000051006">
    <property type="component" value="Unassembled WGS sequence"/>
</dbReference>
<evidence type="ECO:0008006" key="3">
    <source>
        <dbReference type="Google" id="ProtNLM"/>
    </source>
</evidence>
<evidence type="ECO:0000313" key="1">
    <source>
        <dbReference type="EMBL" id="KRO00883.1"/>
    </source>
</evidence>
<proteinExistence type="predicted"/>
<dbReference type="AlphaFoldDB" id="A0A0R2LQ57"/>
<keyword evidence="2" id="KW-1185">Reference proteome</keyword>
<evidence type="ECO:0000313" key="2">
    <source>
        <dbReference type="Proteomes" id="UP000051006"/>
    </source>
</evidence>
<accession>A0A0R2LQ57</accession>
<name>A0A0R2LQ57_9LACO</name>
<dbReference type="InterPro" id="IPR018755">
    <property type="entry name" value="Phage_Mu_Gp48"/>
</dbReference>
<dbReference type="OrthoDB" id="1629754at2"/>
<dbReference type="RefSeq" id="WP_057879620.1">
    <property type="nucleotide sequence ID" value="NZ_JQCF01000001.1"/>
</dbReference>
<dbReference type="Pfam" id="PF10076">
    <property type="entry name" value="Phage_Mu_Gp48"/>
    <property type="match status" value="1"/>
</dbReference>
<comment type="caution">
    <text evidence="1">The sequence shown here is derived from an EMBL/GenBank/DDBJ whole genome shotgun (WGS) entry which is preliminary data.</text>
</comment>
<dbReference type="EMBL" id="JQCF01000001">
    <property type="protein sequence ID" value="KRO00883.1"/>
    <property type="molecule type" value="Genomic_DNA"/>
</dbReference>
<gene>
    <name evidence="1" type="ORF">IV57_GL000205</name>
</gene>
<dbReference type="STRING" id="993692.IV57_GL000205"/>